<dbReference type="EMBL" id="BLLO01000025">
    <property type="protein sequence ID" value="GFH80459.1"/>
    <property type="molecule type" value="Genomic_DNA"/>
</dbReference>
<accession>A0ABQ1DD29</accession>
<evidence type="ECO:0000256" key="1">
    <source>
        <dbReference type="SAM" id="MobiDB-lite"/>
    </source>
</evidence>
<gene>
    <name evidence="2" type="ORF">Sgou_51290</name>
</gene>
<sequence length="70" mass="7525">MAVWPTTGTKPSAKSSTPQIAARTRMRRLSRVETHRSYQKGAARVGDVAVHGGVDAFGDRFVEGGIRRAG</sequence>
<comment type="caution">
    <text evidence="2">The sequence shown here is derived from an EMBL/GenBank/DDBJ whole genome shotgun (WGS) entry which is preliminary data.</text>
</comment>
<proteinExistence type="predicted"/>
<protein>
    <submittedName>
        <fullName evidence="2">Uncharacterized protein</fullName>
    </submittedName>
</protein>
<organism evidence="2 3">
    <name type="scientific">Streptomyces gougerotii</name>
    <dbReference type="NCBI Taxonomy" id="53448"/>
    <lineage>
        <taxon>Bacteria</taxon>
        <taxon>Bacillati</taxon>
        <taxon>Actinomycetota</taxon>
        <taxon>Actinomycetes</taxon>
        <taxon>Kitasatosporales</taxon>
        <taxon>Streptomycetaceae</taxon>
        <taxon>Streptomyces</taxon>
        <taxon>Streptomyces diastaticus group</taxon>
    </lineage>
</organism>
<feature type="region of interest" description="Disordered" evidence="1">
    <location>
        <begin position="1"/>
        <end position="38"/>
    </location>
</feature>
<reference evidence="2 3" key="1">
    <citation type="submission" date="2020-02" db="EMBL/GenBank/DDBJ databases">
        <title>Whole genome shotgun sequence of Streptomyces gougerotii NBRC 13043.</title>
        <authorList>
            <person name="Ichikawa N."/>
            <person name="Komaki H."/>
            <person name="Tamura T."/>
        </authorList>
    </citation>
    <scope>NUCLEOTIDE SEQUENCE [LARGE SCALE GENOMIC DNA]</scope>
    <source>
        <strain evidence="2 3">NBRC 13043</strain>
    </source>
</reference>
<keyword evidence="3" id="KW-1185">Reference proteome</keyword>
<evidence type="ECO:0000313" key="2">
    <source>
        <dbReference type="EMBL" id="GFH80459.1"/>
    </source>
</evidence>
<name>A0ABQ1DD29_9ACTN</name>
<dbReference type="Proteomes" id="UP000480804">
    <property type="component" value="Unassembled WGS sequence"/>
</dbReference>
<evidence type="ECO:0000313" key="3">
    <source>
        <dbReference type="Proteomes" id="UP000480804"/>
    </source>
</evidence>
<feature type="compositionally biased region" description="Polar residues" evidence="1">
    <location>
        <begin position="1"/>
        <end position="19"/>
    </location>
</feature>